<organism evidence="2 3">
    <name type="scientific">Chiloscyllium punctatum</name>
    <name type="common">Brownbanded bambooshark</name>
    <name type="synonym">Hemiscyllium punctatum</name>
    <dbReference type="NCBI Taxonomy" id="137246"/>
    <lineage>
        <taxon>Eukaryota</taxon>
        <taxon>Metazoa</taxon>
        <taxon>Chordata</taxon>
        <taxon>Craniata</taxon>
        <taxon>Vertebrata</taxon>
        <taxon>Chondrichthyes</taxon>
        <taxon>Elasmobranchii</taxon>
        <taxon>Galeomorphii</taxon>
        <taxon>Galeoidea</taxon>
        <taxon>Orectolobiformes</taxon>
        <taxon>Hemiscylliidae</taxon>
        <taxon>Chiloscyllium</taxon>
    </lineage>
</organism>
<evidence type="ECO:0000313" key="2">
    <source>
        <dbReference type="EMBL" id="GCC35416.1"/>
    </source>
</evidence>
<sequence>MLLCGGGGGRWRSVEFDSARERERARARGSGGIKSGQTVTTPSAQRTPDRPIGRLAAPEFEELIVPEVGRDASLM</sequence>
<protein>
    <submittedName>
        <fullName evidence="2">Uncharacterized protein</fullName>
    </submittedName>
</protein>
<evidence type="ECO:0000256" key="1">
    <source>
        <dbReference type="SAM" id="MobiDB-lite"/>
    </source>
</evidence>
<name>A0A401SYM3_CHIPU</name>
<proteinExistence type="predicted"/>
<feature type="compositionally biased region" description="Polar residues" evidence="1">
    <location>
        <begin position="35"/>
        <end position="46"/>
    </location>
</feature>
<reference evidence="2 3" key="1">
    <citation type="journal article" date="2018" name="Nat. Ecol. Evol.">
        <title>Shark genomes provide insights into elasmobranch evolution and the origin of vertebrates.</title>
        <authorList>
            <person name="Hara Y"/>
            <person name="Yamaguchi K"/>
            <person name="Onimaru K"/>
            <person name="Kadota M"/>
            <person name="Koyanagi M"/>
            <person name="Keeley SD"/>
            <person name="Tatsumi K"/>
            <person name="Tanaka K"/>
            <person name="Motone F"/>
            <person name="Kageyama Y"/>
            <person name="Nozu R"/>
            <person name="Adachi N"/>
            <person name="Nishimura O"/>
            <person name="Nakagawa R"/>
            <person name="Tanegashima C"/>
            <person name="Kiyatake I"/>
            <person name="Matsumoto R"/>
            <person name="Murakumo K"/>
            <person name="Nishida K"/>
            <person name="Terakita A"/>
            <person name="Kuratani S"/>
            <person name="Sato K"/>
            <person name="Hyodo S Kuraku.S."/>
        </authorList>
    </citation>
    <scope>NUCLEOTIDE SEQUENCE [LARGE SCALE GENOMIC DNA]</scope>
</reference>
<dbReference type="EMBL" id="BEZZ01000697">
    <property type="protein sequence ID" value="GCC35416.1"/>
    <property type="molecule type" value="Genomic_DNA"/>
</dbReference>
<comment type="caution">
    <text evidence="2">The sequence shown here is derived from an EMBL/GenBank/DDBJ whole genome shotgun (WGS) entry which is preliminary data.</text>
</comment>
<evidence type="ECO:0000313" key="3">
    <source>
        <dbReference type="Proteomes" id="UP000287033"/>
    </source>
</evidence>
<gene>
    <name evidence="2" type="ORF">chiPu_0013900</name>
</gene>
<dbReference type="AlphaFoldDB" id="A0A401SYM3"/>
<feature type="compositionally biased region" description="Basic and acidic residues" evidence="1">
    <location>
        <begin position="17"/>
        <end position="26"/>
    </location>
</feature>
<dbReference type="Proteomes" id="UP000287033">
    <property type="component" value="Unassembled WGS sequence"/>
</dbReference>
<accession>A0A401SYM3</accession>
<feature type="region of interest" description="Disordered" evidence="1">
    <location>
        <begin position="17"/>
        <end position="55"/>
    </location>
</feature>
<keyword evidence="3" id="KW-1185">Reference proteome</keyword>